<keyword evidence="3" id="KW-1185">Reference proteome</keyword>
<accession>A0A4Z1KBL3</accession>
<protein>
    <submittedName>
        <fullName evidence="2">Uncharacterized protein</fullName>
    </submittedName>
</protein>
<gene>
    <name evidence="2" type="ORF">BPOR_0719g00060</name>
</gene>
<feature type="compositionally biased region" description="Basic residues" evidence="1">
    <location>
        <begin position="66"/>
        <end position="75"/>
    </location>
</feature>
<dbReference type="Proteomes" id="UP000297280">
    <property type="component" value="Unassembled WGS sequence"/>
</dbReference>
<proteinExistence type="predicted"/>
<sequence>MRCDQPEGIGKDRPRSQWDVARCAVRYTEYFVAALGIIGQCMSSLDLEQEVPGREPMPTPTTDLKRGKRQKRVGRKSNGIKSMGSSESGWKMGQGKPLVCMEKKRSPGR</sequence>
<comment type="caution">
    <text evidence="2">The sequence shown here is derived from an EMBL/GenBank/DDBJ whole genome shotgun (WGS) entry which is preliminary data.</text>
</comment>
<feature type="compositionally biased region" description="Polar residues" evidence="1">
    <location>
        <begin position="79"/>
        <end position="88"/>
    </location>
</feature>
<dbReference type="AlphaFoldDB" id="A0A4Z1KBL3"/>
<name>A0A4Z1KBL3_9HELO</name>
<reference evidence="2 3" key="1">
    <citation type="submission" date="2017-12" db="EMBL/GenBank/DDBJ databases">
        <title>Comparative genomics of Botrytis spp.</title>
        <authorList>
            <person name="Valero-Jimenez C.A."/>
            <person name="Tapia P."/>
            <person name="Veloso J."/>
            <person name="Silva-Moreno E."/>
            <person name="Staats M."/>
            <person name="Valdes J.H."/>
            <person name="Van Kan J.A.L."/>
        </authorList>
    </citation>
    <scope>NUCLEOTIDE SEQUENCE [LARGE SCALE GENOMIC DNA]</scope>
    <source>
        <strain evidence="2 3">MUCL3349</strain>
    </source>
</reference>
<evidence type="ECO:0000313" key="2">
    <source>
        <dbReference type="EMBL" id="TGO83010.1"/>
    </source>
</evidence>
<dbReference type="EMBL" id="PQXO01000718">
    <property type="protein sequence ID" value="TGO83010.1"/>
    <property type="molecule type" value="Genomic_DNA"/>
</dbReference>
<evidence type="ECO:0000313" key="3">
    <source>
        <dbReference type="Proteomes" id="UP000297280"/>
    </source>
</evidence>
<evidence type="ECO:0000256" key="1">
    <source>
        <dbReference type="SAM" id="MobiDB-lite"/>
    </source>
</evidence>
<organism evidence="2 3">
    <name type="scientific">Botrytis porri</name>
    <dbReference type="NCBI Taxonomy" id="87229"/>
    <lineage>
        <taxon>Eukaryota</taxon>
        <taxon>Fungi</taxon>
        <taxon>Dikarya</taxon>
        <taxon>Ascomycota</taxon>
        <taxon>Pezizomycotina</taxon>
        <taxon>Leotiomycetes</taxon>
        <taxon>Helotiales</taxon>
        <taxon>Sclerotiniaceae</taxon>
        <taxon>Botrytis</taxon>
    </lineage>
</organism>
<feature type="region of interest" description="Disordered" evidence="1">
    <location>
        <begin position="50"/>
        <end position="109"/>
    </location>
</feature>